<dbReference type="InterPro" id="IPR011060">
    <property type="entry name" value="RibuloseP-bd_barrel"/>
</dbReference>
<accession>A0A1I5SJB9</accession>
<dbReference type="RefSeq" id="WP_245751206.1">
    <property type="nucleotide sequence ID" value="NZ_FOXQ01000001.1"/>
</dbReference>
<dbReference type="InterPro" id="IPR044524">
    <property type="entry name" value="Isoase_HisA-like"/>
</dbReference>
<dbReference type="Gene3D" id="3.20.20.70">
    <property type="entry name" value="Aldolase class I"/>
    <property type="match status" value="1"/>
</dbReference>
<keyword evidence="13" id="KW-1185">Reference proteome</keyword>
<dbReference type="EC" id="5.3.1.16" evidence="9 11"/>
<dbReference type="EMBL" id="FOXQ01000001">
    <property type="protein sequence ID" value="SFP70835.1"/>
    <property type="molecule type" value="Genomic_DNA"/>
</dbReference>
<dbReference type="InterPro" id="IPR013785">
    <property type="entry name" value="Aldolase_TIM"/>
</dbReference>
<evidence type="ECO:0000256" key="6">
    <source>
        <dbReference type="ARBA" id="ARBA00022605"/>
    </source>
</evidence>
<dbReference type="InterPro" id="IPR023016">
    <property type="entry name" value="HisA/PriA"/>
</dbReference>
<evidence type="ECO:0000256" key="7">
    <source>
        <dbReference type="ARBA" id="ARBA00023102"/>
    </source>
</evidence>
<protein>
    <recommendedName>
        <fullName evidence="9 11">1-(5-phosphoribosyl)-5-[(5-phosphoribosylamino)methylideneamino] imidazole-4-carboxamide isomerase</fullName>
        <ecNumber evidence="9 11">5.3.1.16</ecNumber>
    </recommendedName>
    <alternativeName>
        <fullName evidence="9">Phosphoribosylformimino-5-aminoimidazole carboxamide ribotide isomerase</fullName>
    </alternativeName>
</protein>
<name>A0A1I5SJB9_9BACT</name>
<evidence type="ECO:0000256" key="2">
    <source>
        <dbReference type="ARBA" id="ARBA00004496"/>
    </source>
</evidence>
<comment type="subcellular location">
    <subcellularLocation>
        <location evidence="2 9 11">Cytoplasm</location>
    </subcellularLocation>
</comment>
<dbReference type="Pfam" id="PF00977">
    <property type="entry name" value="His_biosynth"/>
    <property type="match status" value="1"/>
</dbReference>
<keyword evidence="8 9" id="KW-0413">Isomerase</keyword>
<feature type="active site" description="Proton acceptor" evidence="9">
    <location>
        <position position="9"/>
    </location>
</feature>
<evidence type="ECO:0000256" key="1">
    <source>
        <dbReference type="ARBA" id="ARBA00000901"/>
    </source>
</evidence>
<reference evidence="12 13" key="1">
    <citation type="submission" date="2016-10" db="EMBL/GenBank/DDBJ databases">
        <authorList>
            <person name="de Groot N.N."/>
        </authorList>
    </citation>
    <scope>NUCLEOTIDE SEQUENCE [LARGE SCALE GENOMIC DNA]</scope>
    <source>
        <strain evidence="12 13">DSM 28286</strain>
    </source>
</reference>
<gene>
    <name evidence="9" type="primary">hisA</name>
    <name evidence="12" type="ORF">SAMN05444277_101793</name>
</gene>
<comment type="similarity">
    <text evidence="4 9 10">Belongs to the HisA/HisF family.</text>
</comment>
<dbReference type="GO" id="GO:0003949">
    <property type="term" value="F:1-(5-phosphoribosyl)-5-[(5-phosphoribosylamino)methylideneamino]imidazole-4-carboxamide isomerase activity"/>
    <property type="evidence" value="ECO:0007669"/>
    <property type="project" value="UniProtKB-UniRule"/>
</dbReference>
<evidence type="ECO:0000256" key="5">
    <source>
        <dbReference type="ARBA" id="ARBA00022490"/>
    </source>
</evidence>
<dbReference type="InterPro" id="IPR006063">
    <property type="entry name" value="HisA_bact_arch"/>
</dbReference>
<evidence type="ECO:0000256" key="3">
    <source>
        <dbReference type="ARBA" id="ARBA00005133"/>
    </source>
</evidence>
<dbReference type="NCBIfam" id="TIGR00007">
    <property type="entry name" value="1-(5-phosphoribosyl)-5-[(5-phosphoribosylamino)methylideneamino]imidazole-4-carboxamide isomerase"/>
    <property type="match status" value="1"/>
</dbReference>
<dbReference type="Proteomes" id="UP000199031">
    <property type="component" value="Unassembled WGS sequence"/>
</dbReference>
<dbReference type="GO" id="GO:0000162">
    <property type="term" value="P:L-tryptophan biosynthetic process"/>
    <property type="evidence" value="ECO:0007669"/>
    <property type="project" value="TreeGrafter"/>
</dbReference>
<dbReference type="STRING" id="1465490.SAMN05444277_101793"/>
<organism evidence="12 13">
    <name type="scientific">Parafilimonas terrae</name>
    <dbReference type="NCBI Taxonomy" id="1465490"/>
    <lineage>
        <taxon>Bacteria</taxon>
        <taxon>Pseudomonadati</taxon>
        <taxon>Bacteroidota</taxon>
        <taxon>Chitinophagia</taxon>
        <taxon>Chitinophagales</taxon>
        <taxon>Chitinophagaceae</taxon>
        <taxon>Parafilimonas</taxon>
    </lineage>
</organism>
<comment type="pathway">
    <text evidence="3 9 11">Amino-acid biosynthesis; L-histidine biosynthesis; L-histidine from 5-phospho-alpha-D-ribose 1-diphosphate: step 4/9.</text>
</comment>
<sequence length="240" mass="26124">MIEIIPAIDVIEGKCVRLSQGDYDTKKIYNESPVDVAKMFEDAGIQRLHIVDLDGAKQSRIVNIKTLEAVANATKLKIDFGGGIKTTNDVQTVLNAGATFFNIGSIAVKQPAIVEGWIKRFGASKILLGADVKDENIMIHGWQQSANINIFNYISAYIIKGINNIFCTDISKDGLLQGASVDLYKKILAEFSELNLIASGGVTVIEDVDELNTIGCSGAIIGKALYEGRIQLSQLKKYLQ</sequence>
<feature type="active site" description="Proton donor" evidence="9">
    <location>
        <position position="131"/>
    </location>
</feature>
<keyword evidence="7 9" id="KW-0368">Histidine biosynthesis</keyword>
<evidence type="ECO:0000256" key="11">
    <source>
        <dbReference type="RuleBase" id="RU003658"/>
    </source>
</evidence>
<evidence type="ECO:0000256" key="9">
    <source>
        <dbReference type="HAMAP-Rule" id="MF_01014"/>
    </source>
</evidence>
<dbReference type="CDD" id="cd04732">
    <property type="entry name" value="HisA"/>
    <property type="match status" value="1"/>
</dbReference>
<dbReference type="GO" id="GO:0005737">
    <property type="term" value="C:cytoplasm"/>
    <property type="evidence" value="ECO:0007669"/>
    <property type="project" value="UniProtKB-SubCell"/>
</dbReference>
<dbReference type="GO" id="GO:0000105">
    <property type="term" value="P:L-histidine biosynthetic process"/>
    <property type="evidence" value="ECO:0007669"/>
    <property type="project" value="UniProtKB-UniRule"/>
</dbReference>
<dbReference type="SUPFAM" id="SSF51366">
    <property type="entry name" value="Ribulose-phoshate binding barrel"/>
    <property type="match status" value="1"/>
</dbReference>
<evidence type="ECO:0000313" key="13">
    <source>
        <dbReference type="Proteomes" id="UP000199031"/>
    </source>
</evidence>
<dbReference type="FunFam" id="3.20.20.70:FF:000009">
    <property type="entry name" value="1-(5-phosphoribosyl)-5-[(5-phosphoribosylamino)methylideneamino] imidazole-4-carboxamide isomerase"/>
    <property type="match status" value="1"/>
</dbReference>
<evidence type="ECO:0000256" key="4">
    <source>
        <dbReference type="ARBA" id="ARBA00009667"/>
    </source>
</evidence>
<dbReference type="AlphaFoldDB" id="A0A1I5SJB9"/>
<dbReference type="PANTHER" id="PTHR43090:SF2">
    <property type="entry name" value="1-(5-PHOSPHORIBOSYL)-5-[(5-PHOSPHORIBOSYLAMINO)METHYLIDENEAMINO] IMIDAZOLE-4-CARBOXAMIDE ISOMERASE"/>
    <property type="match status" value="1"/>
</dbReference>
<dbReference type="UniPathway" id="UPA00031">
    <property type="reaction ID" value="UER00009"/>
</dbReference>
<evidence type="ECO:0000256" key="8">
    <source>
        <dbReference type="ARBA" id="ARBA00023235"/>
    </source>
</evidence>
<dbReference type="InterPro" id="IPR006062">
    <property type="entry name" value="His_biosynth"/>
</dbReference>
<proteinExistence type="inferred from homology"/>
<evidence type="ECO:0000256" key="10">
    <source>
        <dbReference type="RuleBase" id="RU003657"/>
    </source>
</evidence>
<dbReference type="PANTHER" id="PTHR43090">
    <property type="entry name" value="1-(5-PHOSPHORIBOSYL)-5-[(5-PHOSPHORIBOSYLAMINO)METHYLIDENEAMINO] IMIDAZOLE-4-CARBOXAMIDE ISOMERASE"/>
    <property type="match status" value="1"/>
</dbReference>
<dbReference type="HAMAP" id="MF_01014">
    <property type="entry name" value="HisA"/>
    <property type="match status" value="1"/>
</dbReference>
<evidence type="ECO:0000313" key="12">
    <source>
        <dbReference type="EMBL" id="SFP70835.1"/>
    </source>
</evidence>
<keyword evidence="6 9" id="KW-0028">Amino-acid biosynthesis</keyword>
<comment type="catalytic activity">
    <reaction evidence="1 9 11">
        <text>1-(5-phospho-beta-D-ribosyl)-5-[(5-phospho-beta-D-ribosylamino)methylideneamino]imidazole-4-carboxamide = 5-[(5-phospho-1-deoxy-D-ribulos-1-ylimino)methylamino]-1-(5-phospho-beta-D-ribosyl)imidazole-4-carboxamide</text>
        <dbReference type="Rhea" id="RHEA:15469"/>
        <dbReference type="ChEBI" id="CHEBI:58435"/>
        <dbReference type="ChEBI" id="CHEBI:58525"/>
        <dbReference type="EC" id="5.3.1.16"/>
    </reaction>
</comment>
<keyword evidence="5 9" id="KW-0963">Cytoplasm</keyword>